<evidence type="ECO:0000313" key="4">
    <source>
        <dbReference type="Proteomes" id="UP000321192"/>
    </source>
</evidence>
<name>C4ZJK0_THASP</name>
<dbReference type="SUPFAM" id="SSF52540">
    <property type="entry name" value="P-loop containing nucleoside triphosphate hydrolases"/>
    <property type="match status" value="1"/>
</dbReference>
<protein>
    <submittedName>
        <fullName evidence="2">Sulfotransferase</fullName>
    </submittedName>
</protein>
<reference evidence="1 3" key="2">
    <citation type="journal article" date="2012" name="Stand. Genomic Sci.">
        <title>Complete genome sequence of Thauera aminoaromatica strain MZ1T.</title>
        <authorList>
            <person name="Jiang K."/>
            <person name="Sanseverino J."/>
            <person name="Chauhan A."/>
            <person name="Lucas S."/>
            <person name="Copeland A."/>
            <person name="Lapidus A."/>
            <person name="Del Rio T.G."/>
            <person name="Dalin E."/>
            <person name="Tice H."/>
            <person name="Bruce D."/>
            <person name="Goodwin L."/>
            <person name="Pitluck S."/>
            <person name="Sims D."/>
            <person name="Brettin T."/>
            <person name="Detter J.C."/>
            <person name="Han C."/>
            <person name="Chang Y.J."/>
            <person name="Larimer F."/>
            <person name="Land M."/>
            <person name="Hauser L."/>
            <person name="Kyrpides N.C."/>
            <person name="Mikhailova N."/>
            <person name="Moser S."/>
            <person name="Jegier P."/>
            <person name="Close D."/>
            <person name="Debruyn J.M."/>
            <person name="Wang Y."/>
            <person name="Layton A.C."/>
            <person name="Allen M.S."/>
            <person name="Sayler G.S."/>
        </authorList>
    </citation>
    <scope>NUCLEOTIDE SEQUENCE [LARGE SCALE GENOMIC DNA]</scope>
    <source>
        <strain evidence="1 3">MZ1T</strain>
    </source>
</reference>
<dbReference type="InterPro" id="IPR027417">
    <property type="entry name" value="P-loop_NTPase"/>
</dbReference>
<dbReference type="STRING" id="85643.Tmz1t_1627"/>
<dbReference type="PANTHER" id="PTHR36451">
    <property type="entry name" value="PAPS-DEPENDENT SULFOTRANSFERASE STF3"/>
    <property type="match status" value="1"/>
</dbReference>
<dbReference type="GO" id="GO:0016740">
    <property type="term" value="F:transferase activity"/>
    <property type="evidence" value="ECO:0007669"/>
    <property type="project" value="UniProtKB-KW"/>
</dbReference>
<dbReference type="RefSeq" id="WP_012585114.1">
    <property type="nucleotide sequence ID" value="NC_011662.2"/>
</dbReference>
<dbReference type="OrthoDB" id="9777890at2"/>
<accession>A0A5C7S4Q3</accession>
<dbReference type="EMBL" id="CP001281">
    <property type="protein sequence ID" value="ACK54382.1"/>
    <property type="molecule type" value="Genomic_DNA"/>
</dbReference>
<organism evidence="1 3">
    <name type="scientific">Thauera aminoaromatica</name>
    <dbReference type="NCBI Taxonomy" id="164330"/>
    <lineage>
        <taxon>Bacteria</taxon>
        <taxon>Pseudomonadati</taxon>
        <taxon>Pseudomonadota</taxon>
        <taxon>Betaproteobacteria</taxon>
        <taxon>Rhodocyclales</taxon>
        <taxon>Zoogloeaceae</taxon>
        <taxon>Thauera</taxon>
    </lineage>
</organism>
<evidence type="ECO:0000313" key="3">
    <source>
        <dbReference type="Proteomes" id="UP000002186"/>
    </source>
</evidence>
<reference evidence="3" key="1">
    <citation type="submission" date="2009-05" db="EMBL/GenBank/DDBJ databases">
        <title>Complete sequence of chromosome of Thauera sp. MZ1T.</title>
        <authorList>
            <consortium name="US DOE Joint Genome Institute"/>
            <person name="Lucas S."/>
            <person name="Copeland A."/>
            <person name="Lapidus A."/>
            <person name="Glavina del Rio T."/>
            <person name="Dalin E."/>
            <person name="Tice H."/>
            <person name="Bruce D."/>
            <person name="Goodwin L."/>
            <person name="Pitluck S."/>
            <person name="Sims D."/>
            <person name="Brettin T."/>
            <person name="Detter J.C."/>
            <person name="Han C."/>
            <person name="Larimer F."/>
            <person name="Land M."/>
            <person name="Hauser L."/>
            <person name="Kyrpides N."/>
            <person name="Mikhailova N."/>
            <person name="Sayler G.S."/>
        </authorList>
    </citation>
    <scope>NUCLEOTIDE SEQUENCE [LARGE SCALE GENOMIC DNA]</scope>
    <source>
        <strain evidence="3">MZ1T</strain>
    </source>
</reference>
<dbReference type="HOGENOM" id="CLU_053496_0_0_4"/>
<dbReference type="PANTHER" id="PTHR36451:SF1">
    <property type="entry name" value="OMEGA-HYDROXY-BETA-DIHYDROMENAQUINONE-9 SULFOTRANSFERASE STF3"/>
    <property type="match status" value="1"/>
</dbReference>
<dbReference type="EMBL" id="SSFD01000397">
    <property type="protein sequence ID" value="TXH78232.1"/>
    <property type="molecule type" value="Genomic_DNA"/>
</dbReference>
<dbReference type="eggNOG" id="ENOG502Z88Z">
    <property type="taxonomic scope" value="Bacteria"/>
</dbReference>
<dbReference type="AlphaFoldDB" id="C4ZJK0"/>
<proteinExistence type="predicted"/>
<dbReference type="Pfam" id="PF13469">
    <property type="entry name" value="Sulfotransfer_3"/>
    <property type="match status" value="1"/>
</dbReference>
<accession>C4ZJK0</accession>
<sequence length="411" mass="46454">MQAAKPPYRSPLVKAWNAIASAARRPVTLDARALLVAAQRKQPDAPPPPAATMDALGVLVEAIHSGRSALHPFGRYYLEQMFAGLLSNRMRLAKFWAEHPETLADEVRQPVIVVGLPRCGTSYLFNLLAHDPEHRYLTNWETTVSQIPPTPPPVTLRQDPRRRIGKLLMAFQRHLAPGLESIHEFHLDGPEECTPLLMQGFDTQALAGMFDAPDYSHWLDHADHRATYQHHRRILLTLQRCYPAGRWLLKSPDHLAALEALLETYPDACLIQLHRDPVQAVSSWASLNAAFRGIWSERIDAAELGPQILERLATDMDASIDARQRLPADRFLDLQYRDLIADPLGQVERIHAHFGLDFAPSTRARVESFLHGDRDKKRSHAYAPEHFGLSAERIRERFARYIGHYGVAPAR</sequence>
<reference evidence="2 4" key="3">
    <citation type="submission" date="2018-09" db="EMBL/GenBank/DDBJ databases">
        <title>Metagenome Assembled Genomes from an Advanced Water Purification Facility.</title>
        <authorList>
            <person name="Stamps B.W."/>
            <person name="Spear J.R."/>
        </authorList>
    </citation>
    <scope>NUCLEOTIDE SEQUENCE [LARGE SCALE GENOMIC DNA]</scope>
    <source>
        <strain evidence="2">Bin_27_1</strain>
    </source>
</reference>
<evidence type="ECO:0000313" key="2">
    <source>
        <dbReference type="EMBL" id="TXH78232.1"/>
    </source>
</evidence>
<evidence type="ECO:0000313" key="1">
    <source>
        <dbReference type="EMBL" id="ACK54382.1"/>
    </source>
</evidence>
<dbReference type="Proteomes" id="UP000002186">
    <property type="component" value="Chromosome"/>
</dbReference>
<gene>
    <name evidence="1" type="ordered locus">Tmz1t_1627</name>
    <name evidence="2" type="ORF">E6Q80_23190</name>
</gene>
<keyword evidence="2" id="KW-0808">Transferase</keyword>
<dbReference type="InterPro" id="IPR052736">
    <property type="entry name" value="Stf3_sulfotransferase"/>
</dbReference>
<dbReference type="Gene3D" id="3.40.50.300">
    <property type="entry name" value="P-loop containing nucleotide triphosphate hydrolases"/>
    <property type="match status" value="1"/>
</dbReference>
<dbReference type="Proteomes" id="UP000321192">
    <property type="component" value="Unassembled WGS sequence"/>
</dbReference>
<keyword evidence="3" id="KW-1185">Reference proteome</keyword>
<dbReference type="KEGG" id="tmz:Tmz1t_1627"/>